<evidence type="ECO:0000256" key="2">
    <source>
        <dbReference type="SAM" id="SignalP"/>
    </source>
</evidence>
<dbReference type="PROSITE" id="PS51257">
    <property type="entry name" value="PROKAR_LIPOPROTEIN"/>
    <property type="match status" value="1"/>
</dbReference>
<dbReference type="EMBL" id="BFEA01000989">
    <property type="protein sequence ID" value="GBG92033.1"/>
    <property type="molecule type" value="Genomic_DNA"/>
</dbReference>
<sequence>MKNVAEVLVVAVLLLVVLSCALLCPPEGRVAGKEDLHARRPRHADGEPGAGRHEDGPAAPKLKEVRGRELQEGNGTADSACPPLNSLELTFCRTLLTHLPDPPFRWDPFSPDRCFVVIRNIVYGLDGKHFYYLVVQRCRDSDGRRTKYSVSCMEGDLTSAGQGVGAGGVGSLATPRVVSHWWRAQSPSGLPPQSAEVFVPGSSMPFMAELSGTEMSKMGTHLLLTASSRGPSDPSWIVALNISDGSRSSIPMMAAEVAAGLTFDPAKTTLYVSDQYGPAEILEAPVIDPDVPGSLSMTTAVALGPLSGANVSQPEVGPYGFSADGSCLYFFDNDYERLWMFKRWTETVALLAVGVNDTAVPLRSDVLRVPMQGGPSALAVTADGMNVLFTTYFGELFHLTMSSPCGPPLKVVELTEHPTESFSALAMNESEGKLIVGTSGGHVLEFTVDLPPSPTPSPLSVHSATSIPPMSRSSQIAPPSFSHPSNPAPHSTLPRSAPPPFSNRPSPSTPPSIPRSPPPASSNPPTPLTPPLPHGLP</sequence>
<name>A0A388MC00_CHABU</name>
<evidence type="ECO:0000313" key="4">
    <source>
        <dbReference type="Proteomes" id="UP000265515"/>
    </source>
</evidence>
<dbReference type="AlphaFoldDB" id="A0A388MC00"/>
<dbReference type="SUPFAM" id="SSF50969">
    <property type="entry name" value="YVTN repeat-like/Quinoprotein amine dehydrogenase"/>
    <property type="match status" value="1"/>
</dbReference>
<feature type="chain" id="PRO_5017328583" evidence="2">
    <location>
        <begin position="22"/>
        <end position="537"/>
    </location>
</feature>
<feature type="signal peptide" evidence="2">
    <location>
        <begin position="1"/>
        <end position="21"/>
    </location>
</feature>
<feature type="region of interest" description="Disordered" evidence="1">
    <location>
        <begin position="34"/>
        <end position="60"/>
    </location>
</feature>
<reference evidence="3 4" key="1">
    <citation type="journal article" date="2018" name="Cell">
        <title>The Chara Genome: Secondary Complexity and Implications for Plant Terrestrialization.</title>
        <authorList>
            <person name="Nishiyama T."/>
            <person name="Sakayama H."/>
            <person name="Vries J.D."/>
            <person name="Buschmann H."/>
            <person name="Saint-Marcoux D."/>
            <person name="Ullrich K.K."/>
            <person name="Haas F.B."/>
            <person name="Vanderstraeten L."/>
            <person name="Becker D."/>
            <person name="Lang D."/>
            <person name="Vosolsobe S."/>
            <person name="Rombauts S."/>
            <person name="Wilhelmsson P.K.I."/>
            <person name="Janitza P."/>
            <person name="Kern R."/>
            <person name="Heyl A."/>
            <person name="Rumpler F."/>
            <person name="Villalobos L.I.A.C."/>
            <person name="Clay J.M."/>
            <person name="Skokan R."/>
            <person name="Toyoda A."/>
            <person name="Suzuki Y."/>
            <person name="Kagoshima H."/>
            <person name="Schijlen E."/>
            <person name="Tajeshwar N."/>
            <person name="Catarino B."/>
            <person name="Hetherington A.J."/>
            <person name="Saltykova A."/>
            <person name="Bonnot C."/>
            <person name="Breuninger H."/>
            <person name="Symeonidi A."/>
            <person name="Radhakrishnan G.V."/>
            <person name="Van Nieuwerburgh F."/>
            <person name="Deforce D."/>
            <person name="Chang C."/>
            <person name="Karol K.G."/>
            <person name="Hedrich R."/>
            <person name="Ulvskov P."/>
            <person name="Glockner G."/>
            <person name="Delwiche C.F."/>
            <person name="Petrasek J."/>
            <person name="Van de Peer Y."/>
            <person name="Friml J."/>
            <person name="Beilby M."/>
            <person name="Dolan L."/>
            <person name="Kohara Y."/>
            <person name="Sugano S."/>
            <person name="Fujiyama A."/>
            <person name="Delaux P.-M."/>
            <person name="Quint M."/>
            <person name="TheiBen G."/>
            <person name="Hagemann M."/>
            <person name="Harholt J."/>
            <person name="Dunand C."/>
            <person name="Zachgo S."/>
            <person name="Langdale J."/>
            <person name="Maumus F."/>
            <person name="Straeten D.V.D."/>
            <person name="Gould S.B."/>
            <person name="Rensing S.A."/>
        </authorList>
    </citation>
    <scope>NUCLEOTIDE SEQUENCE [LARGE SCALE GENOMIC DNA]</scope>
    <source>
        <strain evidence="3 4">S276</strain>
    </source>
</reference>
<gene>
    <name evidence="3" type="ORF">CBR_g54153</name>
</gene>
<keyword evidence="2" id="KW-0732">Signal</keyword>
<organism evidence="3 4">
    <name type="scientific">Chara braunii</name>
    <name type="common">Braun's stonewort</name>
    <dbReference type="NCBI Taxonomy" id="69332"/>
    <lineage>
        <taxon>Eukaryota</taxon>
        <taxon>Viridiplantae</taxon>
        <taxon>Streptophyta</taxon>
        <taxon>Charophyceae</taxon>
        <taxon>Charales</taxon>
        <taxon>Characeae</taxon>
        <taxon>Chara</taxon>
    </lineage>
</organism>
<accession>A0A388MC00</accession>
<feature type="compositionally biased region" description="Pro residues" evidence="1">
    <location>
        <begin position="496"/>
        <end position="537"/>
    </location>
</feature>
<evidence type="ECO:0000256" key="1">
    <source>
        <dbReference type="SAM" id="MobiDB-lite"/>
    </source>
</evidence>
<comment type="caution">
    <text evidence="3">The sequence shown here is derived from an EMBL/GenBank/DDBJ whole genome shotgun (WGS) entry which is preliminary data.</text>
</comment>
<keyword evidence="4" id="KW-1185">Reference proteome</keyword>
<feature type="compositionally biased region" description="Polar residues" evidence="1">
    <location>
        <begin position="462"/>
        <end position="489"/>
    </location>
</feature>
<dbReference type="Proteomes" id="UP000265515">
    <property type="component" value="Unassembled WGS sequence"/>
</dbReference>
<evidence type="ECO:0000313" key="3">
    <source>
        <dbReference type="EMBL" id="GBG92033.1"/>
    </source>
</evidence>
<protein>
    <submittedName>
        <fullName evidence="3">Uncharacterized protein</fullName>
    </submittedName>
</protein>
<feature type="region of interest" description="Disordered" evidence="1">
    <location>
        <begin position="448"/>
        <end position="537"/>
    </location>
</feature>
<dbReference type="InterPro" id="IPR011044">
    <property type="entry name" value="Quino_amine_DH_bsu"/>
</dbReference>
<dbReference type="Gramene" id="GBG92033">
    <property type="protein sequence ID" value="GBG92033"/>
    <property type="gene ID" value="CBR_g54153"/>
</dbReference>
<proteinExistence type="predicted"/>